<protein>
    <submittedName>
        <fullName evidence="4">Regulator of nonsense transcripts 1-like protein</fullName>
    </submittedName>
</protein>
<dbReference type="InterPro" id="IPR045055">
    <property type="entry name" value="DNA2/NAM7-like"/>
</dbReference>
<reference evidence="4 5" key="1">
    <citation type="submission" date="2024-04" db="EMBL/GenBank/DDBJ databases">
        <title>Tritrichomonas musculus Genome.</title>
        <authorList>
            <person name="Alves-Ferreira E."/>
            <person name="Grigg M."/>
            <person name="Lorenzi H."/>
            <person name="Galac M."/>
        </authorList>
    </citation>
    <scope>NUCLEOTIDE SEQUENCE [LARGE SCALE GENOMIC DNA]</scope>
    <source>
        <strain evidence="4 5">EAF2021</strain>
    </source>
</reference>
<keyword evidence="5" id="KW-1185">Reference proteome</keyword>
<dbReference type="InterPro" id="IPR041679">
    <property type="entry name" value="DNA2/NAM7-like_C"/>
</dbReference>
<name>A0ABR2ICM0_9EUKA</name>
<accession>A0ABR2ICM0</accession>
<sequence>MPPKRGQKGKKTKRIDPDEEPIDQAPEEEKAAQTPSSTKRVEINLDPKYHVPLCYVKFFEKKKGPENNNEQHVQFSLPPGAPMKDIIFKIEVDKKKGKKTSTTVSWDPKKKTLTKDQINDLKSLQKEFGTNCTVEKDSIVFFGTFDEELKVYLVEHFDVKDDQISVKIPKPEVPNFFNITIIVKDGSDFTKVKWNPKTWKNATYKQFVDEFRAAIVEELQLPEPEEFERKANHIFTIQGTQITNNLIEYFTKTWSIDPKQINVQTKSVDKEPLISPEIDQPHIKNPLRKMSRFFSDFDTFSYYKRMADTIEASYSYEKERLENFEIKTNLNFIKSGSDGGSDKDGKNAWVTSFSVLNAVSIDGIASGRFLSEGDTVLIRYMHRRRPLRGSILEIKRGKVTALFKIKYRRVPPGCKPNAQEKEEEDCSESDSDFEENDEETVKKKENEEEEEGDEKSNENTKNKEEEDADDDDYDDYNDDDEEEEENNEEEEDLKKIDNDINDINKNPYTIKFLPSDSVYQRCALALLNLYEMHNSPIKKIISGEQVNASSNKSNNEVINDASFDLTDSSYLDEEDRQNPSFMKFLKLEATISQTRCVEMILQNCISIVHGPPGCGKTSSISLFVYHLLKKAVSEKKRILLCAFSNQAVENIARFVSPIIKALGKKMVWIPRKSVDFETKKNFDEASEEEKNLSIYKILTRNTKECQKFKKLQEIKWELNLKMKEYRKAKKEKRYYPEGKPRRFSVNEQNQMNELRSLIEQSLVSESDVVCSTLVSSAKMNIVNFKFEYVFIDEASQANQTVSIIPLIHHPSKIVLLGDHKQLDAMVPDKLKGKFNDTMQSLYRKLLKNKVQHEMLNVQFRMNPLIAQFPNQEFYKNRIINAPGIYEKTFVELQSIPTPIAFIDVKKGKEKKVFGTSYRNIKEAEVVERLVNNFKKNRISSKDLGVITPYHGQVHILRKKIEKLDYPGLRISSVDTFQGSERDFIILSLVRTNKLGKFGFLPDKHRINVSLTRARKGLIIVGNFSAILNSNQNGMNSENQFLVDLCNFYSENNAVFDESQIDRIKIFVEKVKKTKLSITTIPKIEKSENTKDDDNAVEDNTNNNNSSHSNSVDVDQLIESADYDVDSDYDENAINADDITFYKAK</sequence>
<dbReference type="InterPro" id="IPR041677">
    <property type="entry name" value="DNA2/NAM7_AAA_11"/>
</dbReference>
<feature type="compositionally biased region" description="Basic residues" evidence="1">
    <location>
        <begin position="1"/>
        <end position="13"/>
    </location>
</feature>
<feature type="compositionally biased region" description="Acidic residues" evidence="1">
    <location>
        <begin position="421"/>
        <end position="438"/>
    </location>
</feature>
<evidence type="ECO:0000259" key="3">
    <source>
        <dbReference type="Pfam" id="PF13087"/>
    </source>
</evidence>
<dbReference type="Pfam" id="PF13087">
    <property type="entry name" value="AAA_12"/>
    <property type="match status" value="1"/>
</dbReference>
<evidence type="ECO:0000256" key="1">
    <source>
        <dbReference type="SAM" id="MobiDB-lite"/>
    </source>
</evidence>
<evidence type="ECO:0000259" key="2">
    <source>
        <dbReference type="Pfam" id="PF13086"/>
    </source>
</evidence>
<feature type="compositionally biased region" description="Basic and acidic residues" evidence="1">
    <location>
        <begin position="454"/>
        <end position="464"/>
    </location>
</feature>
<feature type="region of interest" description="Disordered" evidence="1">
    <location>
        <begin position="411"/>
        <end position="500"/>
    </location>
</feature>
<dbReference type="Proteomes" id="UP001470230">
    <property type="component" value="Unassembled WGS sequence"/>
</dbReference>
<dbReference type="Pfam" id="PF13086">
    <property type="entry name" value="AAA_11"/>
    <property type="match status" value="1"/>
</dbReference>
<feature type="region of interest" description="Disordered" evidence="1">
    <location>
        <begin position="1"/>
        <end position="39"/>
    </location>
</feature>
<organism evidence="4 5">
    <name type="scientific">Tritrichomonas musculus</name>
    <dbReference type="NCBI Taxonomy" id="1915356"/>
    <lineage>
        <taxon>Eukaryota</taxon>
        <taxon>Metamonada</taxon>
        <taxon>Parabasalia</taxon>
        <taxon>Tritrichomonadida</taxon>
        <taxon>Tritrichomonadidae</taxon>
        <taxon>Tritrichomonas</taxon>
    </lineage>
</organism>
<feature type="domain" description="DNA2/NAM7 helicase helicase" evidence="2">
    <location>
        <begin position="592"/>
        <end position="826"/>
    </location>
</feature>
<comment type="caution">
    <text evidence="4">The sequence shown here is derived from an EMBL/GenBank/DDBJ whole genome shotgun (WGS) entry which is preliminary data.</text>
</comment>
<gene>
    <name evidence="4" type="ORF">M9Y10_012497</name>
</gene>
<dbReference type="CDD" id="cd18808">
    <property type="entry name" value="SF1_C_Upf1"/>
    <property type="match status" value="1"/>
</dbReference>
<feature type="region of interest" description="Disordered" evidence="1">
    <location>
        <begin position="1086"/>
        <end position="1113"/>
    </location>
</feature>
<dbReference type="EMBL" id="JAPFFF010000018">
    <property type="protein sequence ID" value="KAK8860807.1"/>
    <property type="molecule type" value="Genomic_DNA"/>
</dbReference>
<feature type="compositionally biased region" description="Acidic residues" evidence="1">
    <location>
        <begin position="465"/>
        <end position="491"/>
    </location>
</feature>
<dbReference type="PANTHER" id="PTHR10887:SF495">
    <property type="entry name" value="HELICASE SENATAXIN ISOFORM X1-RELATED"/>
    <property type="match status" value="1"/>
</dbReference>
<dbReference type="InterPro" id="IPR027417">
    <property type="entry name" value="P-loop_NTPase"/>
</dbReference>
<evidence type="ECO:0000313" key="4">
    <source>
        <dbReference type="EMBL" id="KAK8860807.1"/>
    </source>
</evidence>
<dbReference type="SUPFAM" id="SSF52540">
    <property type="entry name" value="P-loop containing nucleoside triphosphate hydrolases"/>
    <property type="match status" value="1"/>
</dbReference>
<dbReference type="Gene3D" id="3.30.780.10">
    <property type="entry name" value="SUI1-like domain"/>
    <property type="match status" value="1"/>
</dbReference>
<dbReference type="InterPro" id="IPR047187">
    <property type="entry name" value="SF1_C_Upf1"/>
</dbReference>
<dbReference type="PANTHER" id="PTHR10887">
    <property type="entry name" value="DNA2/NAM7 HELICASE FAMILY"/>
    <property type="match status" value="1"/>
</dbReference>
<feature type="compositionally biased region" description="Acidic residues" evidence="1">
    <location>
        <begin position="17"/>
        <end position="26"/>
    </location>
</feature>
<evidence type="ECO:0000313" key="5">
    <source>
        <dbReference type="Proteomes" id="UP001470230"/>
    </source>
</evidence>
<feature type="domain" description="DNA2/NAM7 helicase-like C-terminal" evidence="3">
    <location>
        <begin position="839"/>
        <end position="1022"/>
    </location>
</feature>
<dbReference type="Gene3D" id="3.40.50.300">
    <property type="entry name" value="P-loop containing nucleotide triphosphate hydrolases"/>
    <property type="match status" value="2"/>
</dbReference>
<feature type="compositionally biased region" description="Low complexity" evidence="1">
    <location>
        <begin position="1097"/>
        <end position="1113"/>
    </location>
</feature>
<proteinExistence type="predicted"/>